<evidence type="ECO:0000256" key="7">
    <source>
        <dbReference type="ARBA" id="ARBA00022840"/>
    </source>
</evidence>
<name>A0A2S4PQY5_9PEZI</name>
<evidence type="ECO:0000256" key="1">
    <source>
        <dbReference type="ARBA" id="ARBA00004123"/>
    </source>
</evidence>
<dbReference type="EC" id="3.6.4.12" evidence="3"/>
<feature type="region of interest" description="Disordered" evidence="11">
    <location>
        <begin position="537"/>
        <end position="564"/>
    </location>
</feature>
<keyword evidence="9" id="KW-0238">DNA-binding</keyword>
<feature type="compositionally biased region" description="Polar residues" evidence="11">
    <location>
        <begin position="400"/>
        <end position="410"/>
    </location>
</feature>
<dbReference type="Gene3D" id="3.40.50.300">
    <property type="entry name" value="P-loop containing nucleotide triphosphate hydrolases"/>
    <property type="match status" value="1"/>
</dbReference>
<comment type="caution">
    <text evidence="14">The sequence shown here is derived from an EMBL/GenBank/DDBJ whole genome shotgun (WGS) entry which is preliminary data.</text>
</comment>
<dbReference type="GO" id="GO:0005524">
    <property type="term" value="F:ATP binding"/>
    <property type="evidence" value="ECO:0007669"/>
    <property type="project" value="UniProtKB-KW"/>
</dbReference>
<dbReference type="SMART" id="SM00490">
    <property type="entry name" value="HELICc"/>
    <property type="match status" value="1"/>
</dbReference>
<dbReference type="PROSITE" id="PS51194">
    <property type="entry name" value="HELICASE_CTER"/>
    <property type="match status" value="1"/>
</dbReference>
<dbReference type="Pfam" id="PF00271">
    <property type="entry name" value="Helicase_C"/>
    <property type="match status" value="1"/>
</dbReference>
<dbReference type="STRING" id="225359.A0A2S4PQY5"/>
<feature type="domain" description="Helicase C-terminal" evidence="13">
    <location>
        <begin position="956"/>
        <end position="1115"/>
    </location>
</feature>
<feature type="compositionally biased region" description="Basic and acidic residues" evidence="11">
    <location>
        <begin position="541"/>
        <end position="550"/>
    </location>
</feature>
<dbReference type="GO" id="GO:0003677">
    <property type="term" value="F:DNA binding"/>
    <property type="evidence" value="ECO:0007669"/>
    <property type="project" value="UniProtKB-KW"/>
</dbReference>
<sequence length="1179" mass="132512">MAFDLGSNKATPGTPSVKRQKTSSGYNTTSIDEYVYDESSSKIVPETPDHFQSHPLQAIDRLTLPLLGMDSPGSLNHNHVQVPASSPFKASNIAAREDTPISKTTASFNLSSHKTQESSSNYKVLSRKRSAAGDPLNEIKINVNGQRVNSADSEKEHYQPQSSSEEFEENSPNIIPANFNKSNTQDGLESVHQIVSPNDRFKKIVQGSAYKGPLLNNNQLKTTQSSSIKLEKSQNRIERPLPIKDISLDEITDEKLKTDICRLRSIFPSISILEAKNSLMASNGSFDQAADLLAEGKISSKSPISNRTTILQLDDDIDGFEDAQSIKNSEPEMKRTLKVPTQSIRDRYSSTQIFHKNSQLGNPVKQKKRLVQGRRNSPNPMISGNTPSIRYSSPPEHISLSDSDSENGSFSLKGDEGLEARVLKYLNTCDISGLVELANISKEIAEIMLSARPFQSLDTARTVENAKKLKSGKKSTRGPIGDKIVDTAIEMFRGYEAIDTLVRKCVELSKPLASEISEWGFDVYGAQKNGELEMTSLDDVENSRDVDKESQLSQKSSVEADEEVKLNSRKRKKVQFLNKPNLMAEDCVLKDYQVVGMNWLALMYRNGLSGILADEMGLGKTCQVISFLAHLVETGKNGPHLVVCPGSTLENWLREINRFAPKLTFEPYHGPQKERQAMADEILQGRNNINIVVTTYDMAAKKEDNKFLRRLRPDVCVYDEGHMLKNVKSQRYQGLIRIPARFRLLLTGTPLQNNLQELAALLAFILPDVFKDLEEDLNTIFKAKATTSDSDHTALLSTQRIDRARSILTPFVLRRKKAQVLKHLPTKHCRTKYCALHNSQREIYEGHLEQARQRVKARLENSKVIKTEEKNPLMQLRKAAIHPLLFRRHFDDAKIEKMADILRKKEPINFPSHLKREHLIAEMHGGSDFWLHQWCRDYPSIAKFDIPDLAWMDSGKVEEMIKLVKKYKENGDRVLLFSQFSLVLDIIEAVLNTSRIHFTRIDGSTKIDERQSLIDDFRDDESITVFLLTTKAGGTGINLMYANKVIIFDGSFNPQDDKQAENRAHRVGQTREVEVVRLVTKGTVEEQILALGDSKLLLDGRVAGDEDSGKMEAIGEKAVARMLFEGTETGKNLAESKVEDMTNKKNGSSIEDKKQNGSRKKSTILRMLTQKRDKVDVMA</sequence>
<dbReference type="InterPro" id="IPR049730">
    <property type="entry name" value="SNF2/RAD54-like_C"/>
</dbReference>
<keyword evidence="5" id="KW-0378">Hydrolase</keyword>
<accession>A0A2S4PQY5</accession>
<dbReference type="SMART" id="SM00487">
    <property type="entry name" value="DEXDc"/>
    <property type="match status" value="1"/>
</dbReference>
<evidence type="ECO:0000256" key="11">
    <source>
        <dbReference type="SAM" id="MobiDB-lite"/>
    </source>
</evidence>
<feature type="compositionally biased region" description="Basic and acidic residues" evidence="11">
    <location>
        <begin position="1134"/>
        <end position="1143"/>
    </location>
</feature>
<comment type="subcellular location">
    <subcellularLocation>
        <location evidence="1">Nucleus</location>
    </subcellularLocation>
</comment>
<dbReference type="Pfam" id="PF00176">
    <property type="entry name" value="SNF2-rel_dom"/>
    <property type="match status" value="1"/>
</dbReference>
<dbReference type="GO" id="GO:0005634">
    <property type="term" value="C:nucleus"/>
    <property type="evidence" value="ECO:0007669"/>
    <property type="project" value="UniProtKB-SubCell"/>
</dbReference>
<dbReference type="InterPro" id="IPR000330">
    <property type="entry name" value="SNF2_N"/>
</dbReference>
<dbReference type="Gene3D" id="3.40.50.10810">
    <property type="entry name" value="Tandem AAA-ATPase domain"/>
    <property type="match status" value="1"/>
</dbReference>
<dbReference type="SUPFAM" id="SSF52540">
    <property type="entry name" value="P-loop containing nucleoside triphosphate hydrolases"/>
    <property type="match status" value="2"/>
</dbReference>
<dbReference type="AlphaFoldDB" id="A0A2S4PQY5"/>
<feature type="region of interest" description="Disordered" evidence="11">
    <location>
        <begin position="1"/>
        <end position="30"/>
    </location>
</feature>
<comment type="similarity">
    <text evidence="2">Belongs to the SNF2/RAD54 helicase family.</text>
</comment>
<dbReference type="PANTHER" id="PTHR10799">
    <property type="entry name" value="SNF2/RAD54 HELICASE FAMILY"/>
    <property type="match status" value="1"/>
</dbReference>
<dbReference type="OrthoDB" id="5857104at2759"/>
<evidence type="ECO:0000256" key="4">
    <source>
        <dbReference type="ARBA" id="ARBA00022741"/>
    </source>
</evidence>
<keyword evidence="15" id="KW-1185">Reference proteome</keyword>
<feature type="compositionally biased region" description="Polar residues" evidence="11">
    <location>
        <begin position="374"/>
        <end position="391"/>
    </location>
</feature>
<feature type="region of interest" description="Disordered" evidence="11">
    <location>
        <begin position="373"/>
        <end position="412"/>
    </location>
</feature>
<evidence type="ECO:0000256" key="6">
    <source>
        <dbReference type="ARBA" id="ARBA00022806"/>
    </source>
</evidence>
<evidence type="ECO:0000256" key="3">
    <source>
        <dbReference type="ARBA" id="ARBA00012551"/>
    </source>
</evidence>
<keyword evidence="4" id="KW-0547">Nucleotide-binding</keyword>
<evidence type="ECO:0000256" key="9">
    <source>
        <dbReference type="ARBA" id="ARBA00023125"/>
    </source>
</evidence>
<keyword evidence="10" id="KW-0539">Nucleus</keyword>
<dbReference type="GO" id="GO:0140658">
    <property type="term" value="F:ATP-dependent chromatin remodeler activity"/>
    <property type="evidence" value="ECO:0007669"/>
    <property type="project" value="UniProtKB-ARBA"/>
</dbReference>
<dbReference type="GO" id="GO:0005694">
    <property type="term" value="C:chromosome"/>
    <property type="evidence" value="ECO:0007669"/>
    <property type="project" value="UniProtKB-ARBA"/>
</dbReference>
<dbReference type="FunFam" id="3.40.50.10810:FF:000014">
    <property type="entry name" value="SWI/SNF-related matrix-associated actin-dependent regulator of chromatin subfamily A containing DEAD/H box 1"/>
    <property type="match status" value="1"/>
</dbReference>
<evidence type="ECO:0000256" key="2">
    <source>
        <dbReference type="ARBA" id="ARBA00007025"/>
    </source>
</evidence>
<dbReference type="EMBL" id="PEDP01001011">
    <property type="protein sequence ID" value="POS84439.1"/>
    <property type="molecule type" value="Genomic_DNA"/>
</dbReference>
<dbReference type="InterPro" id="IPR027417">
    <property type="entry name" value="P-loop_NTPase"/>
</dbReference>
<evidence type="ECO:0000256" key="8">
    <source>
        <dbReference type="ARBA" id="ARBA00022853"/>
    </source>
</evidence>
<evidence type="ECO:0000256" key="10">
    <source>
        <dbReference type="ARBA" id="ARBA00023242"/>
    </source>
</evidence>
<keyword evidence="6" id="KW-0347">Helicase</keyword>
<dbReference type="GO" id="GO:0003678">
    <property type="term" value="F:DNA helicase activity"/>
    <property type="evidence" value="ECO:0007669"/>
    <property type="project" value="UniProtKB-EC"/>
</dbReference>
<evidence type="ECO:0000256" key="5">
    <source>
        <dbReference type="ARBA" id="ARBA00022801"/>
    </source>
</evidence>
<dbReference type="GO" id="GO:0016787">
    <property type="term" value="F:hydrolase activity"/>
    <property type="evidence" value="ECO:0007669"/>
    <property type="project" value="UniProtKB-KW"/>
</dbReference>
<dbReference type="Proteomes" id="UP000237438">
    <property type="component" value="Unassembled WGS sequence"/>
</dbReference>
<evidence type="ECO:0000259" key="13">
    <source>
        <dbReference type="PROSITE" id="PS51194"/>
    </source>
</evidence>
<proteinExistence type="inferred from homology"/>
<dbReference type="InterPro" id="IPR014001">
    <property type="entry name" value="Helicase_ATP-bd"/>
</dbReference>
<feature type="region of interest" description="Disordered" evidence="11">
    <location>
        <begin position="1131"/>
        <end position="1166"/>
    </location>
</feature>
<feature type="domain" description="Helicase ATP-binding" evidence="12">
    <location>
        <begin position="601"/>
        <end position="768"/>
    </location>
</feature>
<evidence type="ECO:0000259" key="12">
    <source>
        <dbReference type="PROSITE" id="PS51192"/>
    </source>
</evidence>
<keyword evidence="7" id="KW-0067">ATP-binding</keyword>
<dbReference type="PROSITE" id="PS51192">
    <property type="entry name" value="HELICASE_ATP_BIND_1"/>
    <property type="match status" value="1"/>
</dbReference>
<dbReference type="FunFam" id="3.40.50.300:FF:002881">
    <property type="entry name" value="Putative snf2 family helicase atpase protein"/>
    <property type="match status" value="1"/>
</dbReference>
<organism evidence="14 15">
    <name type="scientific">Erysiphe pulchra</name>
    <dbReference type="NCBI Taxonomy" id="225359"/>
    <lineage>
        <taxon>Eukaryota</taxon>
        <taxon>Fungi</taxon>
        <taxon>Dikarya</taxon>
        <taxon>Ascomycota</taxon>
        <taxon>Pezizomycotina</taxon>
        <taxon>Leotiomycetes</taxon>
        <taxon>Erysiphales</taxon>
        <taxon>Erysiphaceae</taxon>
        <taxon>Erysiphe</taxon>
    </lineage>
</organism>
<gene>
    <name evidence="14" type="ORF">EPUL_006168</name>
</gene>
<evidence type="ECO:0000313" key="15">
    <source>
        <dbReference type="Proteomes" id="UP000237438"/>
    </source>
</evidence>
<dbReference type="CDD" id="cd18793">
    <property type="entry name" value="SF2_C_SNF"/>
    <property type="match status" value="1"/>
</dbReference>
<reference evidence="14 15" key="1">
    <citation type="submission" date="2017-10" db="EMBL/GenBank/DDBJ databases">
        <title>Development of genomic resources for the powdery mildew, Erysiphe pulchra.</title>
        <authorList>
            <person name="Wadl P.A."/>
            <person name="Mack B.M."/>
            <person name="Moore G."/>
            <person name="Beltz S.B."/>
        </authorList>
    </citation>
    <scope>NUCLEOTIDE SEQUENCE [LARGE SCALE GENOMIC DNA]</scope>
    <source>
        <strain evidence="14">Cflorida</strain>
    </source>
</reference>
<keyword evidence="8" id="KW-0156">Chromatin regulator</keyword>
<dbReference type="InterPro" id="IPR038718">
    <property type="entry name" value="SNF2-like_sf"/>
</dbReference>
<feature type="region of interest" description="Disordered" evidence="11">
    <location>
        <begin position="144"/>
        <end position="172"/>
    </location>
</feature>
<protein>
    <recommendedName>
        <fullName evidence="3">DNA helicase</fullName>
        <ecNumber evidence="3">3.6.4.12</ecNumber>
    </recommendedName>
</protein>
<dbReference type="InterPro" id="IPR001650">
    <property type="entry name" value="Helicase_C-like"/>
</dbReference>
<evidence type="ECO:0000313" key="14">
    <source>
        <dbReference type="EMBL" id="POS84439.1"/>
    </source>
</evidence>